<proteinExistence type="predicted"/>
<evidence type="ECO:0000256" key="1">
    <source>
        <dbReference type="SAM" id="MobiDB-lite"/>
    </source>
</evidence>
<organism evidence="2 3">
    <name type="scientific">Panagrolaimus superbus</name>
    <dbReference type="NCBI Taxonomy" id="310955"/>
    <lineage>
        <taxon>Eukaryota</taxon>
        <taxon>Metazoa</taxon>
        <taxon>Ecdysozoa</taxon>
        <taxon>Nematoda</taxon>
        <taxon>Chromadorea</taxon>
        <taxon>Rhabditida</taxon>
        <taxon>Tylenchina</taxon>
        <taxon>Panagrolaimomorpha</taxon>
        <taxon>Panagrolaimoidea</taxon>
        <taxon>Panagrolaimidae</taxon>
        <taxon>Panagrolaimus</taxon>
    </lineage>
</organism>
<keyword evidence="2" id="KW-1185">Reference proteome</keyword>
<feature type="compositionally biased region" description="Low complexity" evidence="1">
    <location>
        <begin position="678"/>
        <end position="690"/>
    </location>
</feature>
<feature type="compositionally biased region" description="Polar residues" evidence="1">
    <location>
        <begin position="168"/>
        <end position="190"/>
    </location>
</feature>
<sequence>MTRAHVKLCVKADDGRQRETEWFFLFNTFQTFADVAQEGCRRLGITDATAFNVYEKHPLDSTSDPSIKLLMDEIVKADKSYYIIDERLDPVGDQHTCSATSSSNTFFEPSSHRTSQLPSQHPSCSTVTAVGLPTSRYQYNYPPSQQHNSSNVSETEPSAVFCGPPPHSQNQHQAAMAADTSSPQPSSSTYDRAGLTTISRRMIIANYYTDHQLDIDHAYASYVYDPLLMIGNTNIYQFFGERPVAKTAVYIFKSSRSAGQRLRSAAVHLIEKVAKEILQTEYPTFIVQKAILQKFAVDLNTLTSTNLFFNVTMVNGQGFGDRFLRGQRKLNPTNSTPPRRSAKPAPSVDIEPLSATANAETDLGTLHQIHAESSDIILQWLTKLKTDPAYARGMVSHVLSKFRHLKRDTSLLHLHFKNFMKNDPRLSFNLADKYRSMIDRIQASAMAAESTTAALPDDPHRKEFHSGTLLALIIAKTLKSRKADYGRLVLDFTHTSNFHDAILRKNEIGITAPAIVALGTHPEMTFYICVDDDILRVRGQFADALQSYMEIVHLFNLEYDKKTVGITYFLEALMGMKHQLTSGRQRLLDTLLPPLKMTDSTATSTSNNPPPNTFPDFSNTETSTSPKVPHTDEDSFIQIFDEYSNEPTCLTPRKRPAQSLTYGGKKPRHTPSAIHQLYSPTSPYSTPTSSHHQNREPSPSIFD</sequence>
<evidence type="ECO:0000313" key="2">
    <source>
        <dbReference type="Proteomes" id="UP000887577"/>
    </source>
</evidence>
<feature type="compositionally biased region" description="Polar residues" evidence="1">
    <location>
        <begin position="137"/>
        <end position="156"/>
    </location>
</feature>
<dbReference type="AlphaFoldDB" id="A0A914YPP4"/>
<feature type="region of interest" description="Disordered" evidence="1">
    <location>
        <begin position="647"/>
        <end position="703"/>
    </location>
</feature>
<feature type="region of interest" description="Disordered" evidence="1">
    <location>
        <begin position="325"/>
        <end position="351"/>
    </location>
</feature>
<reference evidence="3" key="1">
    <citation type="submission" date="2022-11" db="UniProtKB">
        <authorList>
            <consortium name="WormBaseParasite"/>
        </authorList>
    </citation>
    <scope>IDENTIFICATION</scope>
</reference>
<protein>
    <submittedName>
        <fullName evidence="3">Uncharacterized protein</fullName>
    </submittedName>
</protein>
<accession>A0A914YPP4</accession>
<feature type="region of interest" description="Disordered" evidence="1">
    <location>
        <begin position="137"/>
        <end position="191"/>
    </location>
</feature>
<name>A0A914YPP4_9BILA</name>
<feature type="region of interest" description="Disordered" evidence="1">
    <location>
        <begin position="598"/>
        <end position="632"/>
    </location>
</feature>
<dbReference type="WBParaSite" id="PSU_v2.g2143.t1">
    <property type="protein sequence ID" value="PSU_v2.g2143.t1"/>
    <property type="gene ID" value="PSU_v2.g2143"/>
</dbReference>
<dbReference type="Proteomes" id="UP000887577">
    <property type="component" value="Unplaced"/>
</dbReference>
<feature type="region of interest" description="Disordered" evidence="1">
    <location>
        <begin position="95"/>
        <end position="125"/>
    </location>
</feature>
<evidence type="ECO:0000313" key="3">
    <source>
        <dbReference type="WBParaSite" id="PSU_v2.g2143.t1"/>
    </source>
</evidence>
<feature type="compositionally biased region" description="Low complexity" evidence="1">
    <location>
        <begin position="598"/>
        <end position="607"/>
    </location>
</feature>